<dbReference type="GO" id="GO:0015074">
    <property type="term" value="P:DNA integration"/>
    <property type="evidence" value="ECO:0007669"/>
    <property type="project" value="InterPro"/>
</dbReference>
<dbReference type="OrthoDB" id="9802329at2"/>
<evidence type="ECO:0000259" key="2">
    <source>
        <dbReference type="PROSITE" id="PS51898"/>
    </source>
</evidence>
<organism evidence="3 4">
    <name type="scientific">Hespellia stercorisuis DSM 15480</name>
    <dbReference type="NCBI Taxonomy" id="1121950"/>
    <lineage>
        <taxon>Bacteria</taxon>
        <taxon>Bacillati</taxon>
        <taxon>Bacillota</taxon>
        <taxon>Clostridia</taxon>
        <taxon>Lachnospirales</taxon>
        <taxon>Lachnospiraceae</taxon>
        <taxon>Hespellia</taxon>
    </lineage>
</organism>
<dbReference type="STRING" id="1121950.SAMN02745243_04179"/>
<protein>
    <submittedName>
        <fullName evidence="3">Site-specific recombinase XerD</fullName>
    </submittedName>
</protein>
<name>A0A1M6X9T2_9FIRM</name>
<dbReference type="Gene3D" id="1.10.443.10">
    <property type="entry name" value="Intergrase catalytic core"/>
    <property type="match status" value="1"/>
</dbReference>
<dbReference type="GO" id="GO:0003677">
    <property type="term" value="F:DNA binding"/>
    <property type="evidence" value="ECO:0007669"/>
    <property type="project" value="InterPro"/>
</dbReference>
<dbReference type="InterPro" id="IPR050090">
    <property type="entry name" value="Tyrosine_recombinase_XerCD"/>
</dbReference>
<evidence type="ECO:0000256" key="1">
    <source>
        <dbReference type="ARBA" id="ARBA00023172"/>
    </source>
</evidence>
<sequence length="410" mass="46586">MQQVAQPMLCELKDQLFLQLDANQYSEFYKYYFRIRFVALEKFMSQNGLTDYSDEVGKSFLENYRRTKNVSQSTMYALNSFINRLNDINDGHGFIPRHFKGDQISLSTDFNEATGNYISSCQERGNVQTTLNWKTGKCTYFCFLVQQLGCESLGQLTASLATKACLQIKNKDAWRCVREFLQFLCEKGYTNRDFSYVVPKAPKKVVLPSVYSTEEIRKIESSVDTSSVAGKRNLCILLLASRLAMRSGDIVKLSFSEVDFCNGRINYMQEKTGRLQSLPILPEVRNALKNYINNGRPDSVEDRIFLRLEAPYRSLTTAAVRDVVNVCMKKGGVEPNGRRHGPHIFRSSVATSMVNEGVSYEVVRRILGHKDPNVVQHYAALDVNNLRNCALQAPEPTGYLKDLLEGRAVL</sequence>
<proteinExistence type="predicted"/>
<dbReference type="PANTHER" id="PTHR30349">
    <property type="entry name" value="PHAGE INTEGRASE-RELATED"/>
    <property type="match status" value="1"/>
</dbReference>
<dbReference type="PANTHER" id="PTHR30349:SF90">
    <property type="entry name" value="TYROSINE RECOMBINASE XERD"/>
    <property type="match status" value="1"/>
</dbReference>
<dbReference type="AlphaFoldDB" id="A0A1M6X9T2"/>
<keyword evidence="1" id="KW-0233">DNA recombination</keyword>
<dbReference type="GO" id="GO:0006310">
    <property type="term" value="P:DNA recombination"/>
    <property type="evidence" value="ECO:0007669"/>
    <property type="project" value="UniProtKB-KW"/>
</dbReference>
<dbReference type="InterPro" id="IPR013762">
    <property type="entry name" value="Integrase-like_cat_sf"/>
</dbReference>
<evidence type="ECO:0000313" key="4">
    <source>
        <dbReference type="Proteomes" id="UP000184301"/>
    </source>
</evidence>
<dbReference type="RefSeq" id="WP_159434697.1">
    <property type="nucleotide sequence ID" value="NZ_FQZY01000146.1"/>
</dbReference>
<dbReference type="EMBL" id="FQZY01000146">
    <property type="protein sequence ID" value="SHL02737.1"/>
    <property type="molecule type" value="Genomic_DNA"/>
</dbReference>
<reference evidence="3 4" key="1">
    <citation type="submission" date="2016-11" db="EMBL/GenBank/DDBJ databases">
        <authorList>
            <person name="Jaros S."/>
            <person name="Januszkiewicz K."/>
            <person name="Wedrychowicz H."/>
        </authorList>
    </citation>
    <scope>NUCLEOTIDE SEQUENCE [LARGE SCALE GENOMIC DNA]</scope>
    <source>
        <strain evidence="3 4">DSM 15480</strain>
    </source>
</reference>
<dbReference type="Pfam" id="PF00589">
    <property type="entry name" value="Phage_integrase"/>
    <property type="match status" value="1"/>
</dbReference>
<dbReference type="PROSITE" id="PS51898">
    <property type="entry name" value="TYR_RECOMBINASE"/>
    <property type="match status" value="1"/>
</dbReference>
<accession>A0A1M6X9T2</accession>
<dbReference type="InterPro" id="IPR002104">
    <property type="entry name" value="Integrase_catalytic"/>
</dbReference>
<feature type="domain" description="Tyr recombinase" evidence="2">
    <location>
        <begin position="206"/>
        <end position="391"/>
    </location>
</feature>
<dbReference type="Proteomes" id="UP000184301">
    <property type="component" value="Unassembled WGS sequence"/>
</dbReference>
<evidence type="ECO:0000313" key="3">
    <source>
        <dbReference type="EMBL" id="SHL02737.1"/>
    </source>
</evidence>
<gene>
    <name evidence="3" type="ORF">SAMN02745243_04179</name>
</gene>
<dbReference type="InterPro" id="IPR011010">
    <property type="entry name" value="DNA_brk_join_enz"/>
</dbReference>
<keyword evidence="4" id="KW-1185">Reference proteome</keyword>
<dbReference type="SUPFAM" id="SSF56349">
    <property type="entry name" value="DNA breaking-rejoining enzymes"/>
    <property type="match status" value="1"/>
</dbReference>